<dbReference type="InterPro" id="IPR036259">
    <property type="entry name" value="MFS_trans_sf"/>
</dbReference>
<keyword evidence="4" id="KW-1185">Reference proteome</keyword>
<evidence type="ECO:0000256" key="2">
    <source>
        <dbReference type="SAM" id="Phobius"/>
    </source>
</evidence>
<sequence>MHGAPQPLSALWPFIIISITYLLFTVTDGAVRMLVLLHAYTKGFSAMEVAIMFSLYELMGAGTNLAAGVCGARWGIRATLLSGLTLQARSFAFTLIAGLAMLYGWTDDFSKLHAIIYVTAAQALCGVAKDLTKLGGKTVTKLVTPNERQGTLFKRVAGLTGYKNSLKGVGYFLGSALLTWSYVGAVSVMIALIVVALPFAWFGLTTKLGRVSKKNITLRAVFEQTGNVNVLSLARLFLFGSRDLWFEVPLPYYLRSATGMEWPRPAVGAMLAGYIILYGQVQAYAPQARSSIISHWSPYDRVGSPPNKHVCVFWNAVLLACPVFMGSVSTLLLGVVSFAIIFAINSAVHSYLIVKYSDGNKVAMNVGFYYMANAFGRLIGTIVSGALYSYVGEDENDGLAACFLASSFFVVVSAVVSVRLDDDVGGFVCGRLCGGAEEEEEGEGEGEGEGGGGDVAFV</sequence>
<dbReference type="RefSeq" id="XP_003064656.1">
    <property type="nucleotide sequence ID" value="XM_003064610.1"/>
</dbReference>
<dbReference type="OMA" id="FKWVAIL"/>
<feature type="compositionally biased region" description="Acidic residues" evidence="1">
    <location>
        <begin position="438"/>
        <end position="448"/>
    </location>
</feature>
<feature type="transmembrane region" description="Helical" evidence="2">
    <location>
        <begin position="366"/>
        <end position="392"/>
    </location>
</feature>
<accession>C1N9R1</accession>
<dbReference type="EMBL" id="GG663752">
    <property type="protein sequence ID" value="EEH50990.1"/>
    <property type="molecule type" value="Genomic_DNA"/>
</dbReference>
<evidence type="ECO:0000313" key="3">
    <source>
        <dbReference type="EMBL" id="EEH50990.1"/>
    </source>
</evidence>
<feature type="transmembrane region" description="Helical" evidence="2">
    <location>
        <begin position="398"/>
        <end position="418"/>
    </location>
</feature>
<evidence type="ECO:0000313" key="4">
    <source>
        <dbReference type="Proteomes" id="UP000001876"/>
    </source>
</evidence>
<reference evidence="3 4" key="1">
    <citation type="journal article" date="2009" name="Science">
        <title>Green evolution and dynamic adaptations revealed by genomes of the marine picoeukaryotes Micromonas.</title>
        <authorList>
            <person name="Worden A.Z."/>
            <person name="Lee J.H."/>
            <person name="Mock T."/>
            <person name="Rouze P."/>
            <person name="Simmons M.P."/>
            <person name="Aerts A.L."/>
            <person name="Allen A.E."/>
            <person name="Cuvelier M.L."/>
            <person name="Derelle E."/>
            <person name="Everett M.V."/>
            <person name="Foulon E."/>
            <person name="Grimwood J."/>
            <person name="Gundlach H."/>
            <person name="Henrissat B."/>
            <person name="Napoli C."/>
            <person name="McDonald S.M."/>
            <person name="Parker M.S."/>
            <person name="Rombauts S."/>
            <person name="Salamov A."/>
            <person name="Von Dassow P."/>
            <person name="Badger J.H."/>
            <person name="Coutinho P.M."/>
            <person name="Demir E."/>
            <person name="Dubchak I."/>
            <person name="Gentemann C."/>
            <person name="Eikrem W."/>
            <person name="Gready J.E."/>
            <person name="John U."/>
            <person name="Lanier W."/>
            <person name="Lindquist E.A."/>
            <person name="Lucas S."/>
            <person name="Mayer K.F."/>
            <person name="Moreau H."/>
            <person name="Not F."/>
            <person name="Otillar R."/>
            <person name="Panaud O."/>
            <person name="Pangilinan J."/>
            <person name="Paulsen I."/>
            <person name="Piegu B."/>
            <person name="Poliakov A."/>
            <person name="Robbens S."/>
            <person name="Schmutz J."/>
            <person name="Toulza E."/>
            <person name="Wyss T."/>
            <person name="Zelensky A."/>
            <person name="Zhou K."/>
            <person name="Armbrust E.V."/>
            <person name="Bhattacharya D."/>
            <person name="Goodenough U.W."/>
            <person name="Van de Peer Y."/>
            <person name="Grigoriev I.V."/>
        </authorList>
    </citation>
    <scope>NUCLEOTIDE SEQUENCE [LARGE SCALE GENOMIC DNA]</scope>
    <source>
        <strain evidence="3 4">CCMP1545</strain>
    </source>
</reference>
<dbReference type="InterPro" id="IPR047769">
    <property type="entry name" value="MFS_ArsJ"/>
</dbReference>
<dbReference type="eggNOG" id="ENOG502QSJF">
    <property type="taxonomic scope" value="Eukaryota"/>
</dbReference>
<name>C1N9R1_MICPC</name>
<dbReference type="PANTHER" id="PTHR23547:SF1">
    <property type="entry name" value="MAJOR FACILITATOR SUPERFAMILY MFS_1"/>
    <property type="match status" value="1"/>
</dbReference>
<keyword evidence="2" id="KW-0812">Transmembrane</keyword>
<feature type="compositionally biased region" description="Gly residues" evidence="1">
    <location>
        <begin position="449"/>
        <end position="458"/>
    </location>
</feature>
<feature type="transmembrane region" description="Helical" evidence="2">
    <location>
        <begin position="180"/>
        <end position="204"/>
    </location>
</feature>
<dbReference type="Gene3D" id="1.20.1250.20">
    <property type="entry name" value="MFS general substrate transporter like domains"/>
    <property type="match status" value="1"/>
</dbReference>
<feature type="transmembrane region" description="Helical" evidence="2">
    <location>
        <begin position="88"/>
        <end position="105"/>
    </location>
</feature>
<proteinExistence type="predicted"/>
<gene>
    <name evidence="3" type="ORF">MICPUCDRAFT_23811</name>
</gene>
<keyword evidence="2" id="KW-1133">Transmembrane helix</keyword>
<dbReference type="PANTHER" id="PTHR23547">
    <property type="entry name" value="MAJOR FACILITATOR SUPERFAMILY DOMAIN, GENERAL SUBSTRATE TRANSPORTER"/>
    <property type="match status" value="1"/>
</dbReference>
<feature type="region of interest" description="Disordered" evidence="1">
    <location>
        <begin position="438"/>
        <end position="458"/>
    </location>
</feature>
<dbReference type="Proteomes" id="UP000001876">
    <property type="component" value="Unassembled WGS sequence"/>
</dbReference>
<dbReference type="OrthoDB" id="196955at2759"/>
<dbReference type="KEGG" id="mpp:MICPUCDRAFT_23811"/>
<dbReference type="AlphaFoldDB" id="C1N9R1"/>
<organism evidence="4">
    <name type="scientific">Micromonas pusilla (strain CCMP1545)</name>
    <name type="common">Picoplanktonic green alga</name>
    <dbReference type="NCBI Taxonomy" id="564608"/>
    <lineage>
        <taxon>Eukaryota</taxon>
        <taxon>Viridiplantae</taxon>
        <taxon>Chlorophyta</taxon>
        <taxon>Mamiellophyceae</taxon>
        <taxon>Mamiellales</taxon>
        <taxon>Mamiellaceae</taxon>
        <taxon>Micromonas</taxon>
    </lineage>
</organism>
<evidence type="ECO:0000256" key="1">
    <source>
        <dbReference type="SAM" id="MobiDB-lite"/>
    </source>
</evidence>
<dbReference type="GeneID" id="9690222"/>
<keyword evidence="2" id="KW-0472">Membrane</keyword>
<feature type="transmembrane region" description="Helical" evidence="2">
    <location>
        <begin position="12"/>
        <end position="35"/>
    </location>
</feature>
<feature type="transmembrane region" description="Helical" evidence="2">
    <location>
        <begin position="331"/>
        <end position="354"/>
    </location>
</feature>
<dbReference type="SUPFAM" id="SSF103473">
    <property type="entry name" value="MFS general substrate transporter"/>
    <property type="match status" value="1"/>
</dbReference>
<feature type="transmembrane region" description="Helical" evidence="2">
    <location>
        <begin position="306"/>
        <end position="325"/>
    </location>
</feature>
<protein>
    <submittedName>
        <fullName evidence="3">Major facilitator superfamily</fullName>
    </submittedName>
</protein>
<feature type="transmembrane region" description="Helical" evidence="2">
    <location>
        <begin position="55"/>
        <end position="76"/>
    </location>
</feature>